<dbReference type="AlphaFoldDB" id="A0A975Y579"/>
<gene>
    <name evidence="1" type="ORF">B6N60_02658</name>
</gene>
<dbReference type="EMBL" id="CP021056">
    <property type="protein sequence ID" value="QXE23956.1"/>
    <property type="molecule type" value="Genomic_DNA"/>
</dbReference>
<name>A0A975Y579_9NOST</name>
<accession>A0A975Y579</accession>
<dbReference type="KEGG" id="rsin:B6N60_02658"/>
<evidence type="ECO:0000313" key="1">
    <source>
        <dbReference type="EMBL" id="QXE23956.1"/>
    </source>
</evidence>
<proteinExistence type="predicted"/>
<sequence length="35" mass="3865">MPVDTQTLAAAYLGFSCSKNELTERFSTINQLNSN</sequence>
<protein>
    <submittedName>
        <fullName evidence="1">Uncharacterized protein</fullName>
    </submittedName>
</protein>
<organism evidence="1 2">
    <name type="scientific">Richelia sinica FACHB-800</name>
    <dbReference type="NCBI Taxonomy" id="1357546"/>
    <lineage>
        <taxon>Bacteria</taxon>
        <taxon>Bacillati</taxon>
        <taxon>Cyanobacteriota</taxon>
        <taxon>Cyanophyceae</taxon>
        <taxon>Nostocales</taxon>
        <taxon>Nostocaceae</taxon>
        <taxon>Richelia</taxon>
    </lineage>
</organism>
<reference evidence="1" key="1">
    <citation type="submission" date="2017-04" db="EMBL/GenBank/DDBJ databases">
        <title>Genome deletions in a multicellular cyanobacterial endosymbiont for morphological adaptation in marine diatoms.</title>
        <authorList>
            <person name="Wang Y."/>
            <person name="Gao H."/>
            <person name="Li R."/>
            <person name="Xu X."/>
        </authorList>
    </citation>
    <scope>NUCLEOTIDE SEQUENCE</scope>
    <source>
        <strain evidence="1">FACHB 800</strain>
    </source>
</reference>
<keyword evidence="2" id="KW-1185">Reference proteome</keyword>
<evidence type="ECO:0000313" key="2">
    <source>
        <dbReference type="Proteomes" id="UP000683511"/>
    </source>
</evidence>
<dbReference type="Proteomes" id="UP000683511">
    <property type="component" value="Chromosome"/>
</dbReference>